<dbReference type="GO" id="GO:0005634">
    <property type="term" value="C:nucleus"/>
    <property type="evidence" value="ECO:0007669"/>
    <property type="project" value="TreeGrafter"/>
</dbReference>
<feature type="domain" description="EVE" evidence="2">
    <location>
        <begin position="1"/>
        <end position="92"/>
    </location>
</feature>
<evidence type="ECO:0000313" key="3">
    <source>
        <dbReference type="Proteomes" id="UP000694867"/>
    </source>
</evidence>
<dbReference type="Pfam" id="PF01878">
    <property type="entry name" value="EVE"/>
    <property type="match status" value="1"/>
</dbReference>
<dbReference type="InterPro" id="IPR002740">
    <property type="entry name" value="EVE_domain"/>
</dbReference>
<dbReference type="Proteomes" id="UP000694867">
    <property type="component" value="Unplaced"/>
</dbReference>
<gene>
    <name evidence="4" type="primary">LOC100899486</name>
</gene>
<dbReference type="GeneID" id="100899486"/>
<protein>
    <recommendedName>
        <fullName evidence="1">Thymocyte nuclear protein 1</fullName>
    </recommendedName>
</protein>
<sequence length="97" mass="10757">MAVHDRAFFYHSVTEKAIRGVVKIVRTAYADPSSDDPRWVCVDVKTVKSFTTPVTLAQIKAAPDLSQISLLRQSRLSVAPISLQEWQVICKMGGVEP</sequence>
<dbReference type="SUPFAM" id="SSF88697">
    <property type="entry name" value="PUA domain-like"/>
    <property type="match status" value="1"/>
</dbReference>
<dbReference type="PANTHER" id="PTHR14087">
    <property type="entry name" value="THYMOCYTE NUCLEAR PROTEIN 1"/>
    <property type="match status" value="1"/>
</dbReference>
<dbReference type="PANTHER" id="PTHR14087:SF7">
    <property type="entry name" value="THYMOCYTE NUCLEAR PROTEIN 1"/>
    <property type="match status" value="1"/>
</dbReference>
<dbReference type="KEGG" id="goe:100899486"/>
<accession>A0AAJ6QNA6</accession>
<dbReference type="InterPro" id="IPR015947">
    <property type="entry name" value="PUA-like_sf"/>
</dbReference>
<evidence type="ECO:0000256" key="1">
    <source>
        <dbReference type="ARBA" id="ARBA00014654"/>
    </source>
</evidence>
<evidence type="ECO:0000259" key="2">
    <source>
        <dbReference type="Pfam" id="PF01878"/>
    </source>
</evidence>
<name>A0AAJ6QNA6_9ACAR</name>
<proteinExistence type="predicted"/>
<keyword evidence="3" id="KW-1185">Reference proteome</keyword>
<reference evidence="4" key="1">
    <citation type="submission" date="2025-08" db="UniProtKB">
        <authorList>
            <consortium name="RefSeq"/>
        </authorList>
    </citation>
    <scope>IDENTIFICATION</scope>
</reference>
<dbReference type="AlphaFoldDB" id="A0AAJ6QNA6"/>
<dbReference type="RefSeq" id="XP_003738663.1">
    <property type="nucleotide sequence ID" value="XM_003738615.1"/>
</dbReference>
<dbReference type="Gene3D" id="3.10.590.10">
    <property type="entry name" value="ph1033 like domains"/>
    <property type="match status" value="1"/>
</dbReference>
<dbReference type="InterPro" id="IPR052181">
    <property type="entry name" value="5hmC_binding"/>
</dbReference>
<evidence type="ECO:0000313" key="4">
    <source>
        <dbReference type="RefSeq" id="XP_003738663.1"/>
    </source>
</evidence>
<organism evidence="3 4">
    <name type="scientific">Galendromus occidentalis</name>
    <name type="common">western predatory mite</name>
    <dbReference type="NCBI Taxonomy" id="34638"/>
    <lineage>
        <taxon>Eukaryota</taxon>
        <taxon>Metazoa</taxon>
        <taxon>Ecdysozoa</taxon>
        <taxon>Arthropoda</taxon>
        <taxon>Chelicerata</taxon>
        <taxon>Arachnida</taxon>
        <taxon>Acari</taxon>
        <taxon>Parasitiformes</taxon>
        <taxon>Mesostigmata</taxon>
        <taxon>Gamasina</taxon>
        <taxon>Phytoseioidea</taxon>
        <taxon>Phytoseiidae</taxon>
        <taxon>Typhlodrominae</taxon>
        <taxon>Galendromus</taxon>
    </lineage>
</organism>